<feature type="compositionally biased region" description="Basic and acidic residues" evidence="1">
    <location>
        <begin position="58"/>
        <end position="76"/>
    </location>
</feature>
<name>A0A9Q1ML15_9SOLA</name>
<protein>
    <submittedName>
        <fullName evidence="2">Uncharacterized protein</fullName>
    </submittedName>
</protein>
<gene>
    <name evidence="2" type="ORF">K7X08_011605</name>
</gene>
<feature type="region of interest" description="Disordered" evidence="1">
    <location>
        <begin position="1"/>
        <end position="27"/>
    </location>
</feature>
<dbReference type="Proteomes" id="UP001152561">
    <property type="component" value="Unassembled WGS sequence"/>
</dbReference>
<reference evidence="3" key="1">
    <citation type="journal article" date="2023" name="Proc. Natl. Acad. Sci. U.S.A.">
        <title>Genomic and structural basis for evolution of tropane alkaloid biosynthesis.</title>
        <authorList>
            <person name="Wanga Y.-J."/>
            <person name="Taina T."/>
            <person name="Yua J.-Y."/>
            <person name="Lia J."/>
            <person name="Xua B."/>
            <person name="Chenc J."/>
            <person name="D'Auriad J.C."/>
            <person name="Huanga J.-P."/>
            <person name="Huanga S.-X."/>
        </authorList>
    </citation>
    <scope>NUCLEOTIDE SEQUENCE [LARGE SCALE GENOMIC DNA]</scope>
    <source>
        <strain evidence="3">cv. KIB-2019</strain>
    </source>
</reference>
<feature type="compositionally biased region" description="Low complexity" evidence="1">
    <location>
        <begin position="13"/>
        <end position="26"/>
    </location>
</feature>
<dbReference type="AlphaFoldDB" id="A0A9Q1ML15"/>
<feature type="compositionally biased region" description="Basic and acidic residues" evidence="1">
    <location>
        <begin position="89"/>
        <end position="119"/>
    </location>
</feature>
<dbReference type="EMBL" id="JAJAGQ010000005">
    <property type="protein sequence ID" value="KAJ8562314.1"/>
    <property type="molecule type" value="Genomic_DNA"/>
</dbReference>
<dbReference type="OrthoDB" id="10446145at2759"/>
<feature type="region of interest" description="Disordered" evidence="1">
    <location>
        <begin position="58"/>
        <end position="125"/>
    </location>
</feature>
<evidence type="ECO:0000313" key="3">
    <source>
        <dbReference type="Proteomes" id="UP001152561"/>
    </source>
</evidence>
<organism evidence="2 3">
    <name type="scientific">Anisodus acutangulus</name>
    <dbReference type="NCBI Taxonomy" id="402998"/>
    <lineage>
        <taxon>Eukaryota</taxon>
        <taxon>Viridiplantae</taxon>
        <taxon>Streptophyta</taxon>
        <taxon>Embryophyta</taxon>
        <taxon>Tracheophyta</taxon>
        <taxon>Spermatophyta</taxon>
        <taxon>Magnoliopsida</taxon>
        <taxon>eudicotyledons</taxon>
        <taxon>Gunneridae</taxon>
        <taxon>Pentapetalae</taxon>
        <taxon>asterids</taxon>
        <taxon>lamiids</taxon>
        <taxon>Solanales</taxon>
        <taxon>Solanaceae</taxon>
        <taxon>Solanoideae</taxon>
        <taxon>Hyoscyameae</taxon>
        <taxon>Anisodus</taxon>
    </lineage>
</organism>
<accession>A0A9Q1ML15</accession>
<evidence type="ECO:0000313" key="2">
    <source>
        <dbReference type="EMBL" id="KAJ8562314.1"/>
    </source>
</evidence>
<evidence type="ECO:0000256" key="1">
    <source>
        <dbReference type="SAM" id="MobiDB-lite"/>
    </source>
</evidence>
<proteinExistence type="predicted"/>
<keyword evidence="3" id="KW-1185">Reference proteome</keyword>
<comment type="caution">
    <text evidence="2">The sequence shown here is derived from an EMBL/GenBank/DDBJ whole genome shotgun (WGS) entry which is preliminary data.</text>
</comment>
<sequence>MHSEDLGGDVGIRASRSRAAPSRGPSVQIEQVELQQHVDKMEESLNVLVAYVEAEKFRRSEKEKKNEETLKEKGDEPTAEILRPAAQVEKVDIPRSTSDFEKVEVPRPASKIEKHEKVEVPMPAAQDAADVLAPTTEVEKEKYVAAQVNEKNASETSQVDIEFDSEKVVLGGLFQTNGSLDK</sequence>